<feature type="region of interest" description="Disordered" evidence="8">
    <location>
        <begin position="306"/>
        <end position="327"/>
    </location>
</feature>
<dbReference type="PROSITE" id="PS50893">
    <property type="entry name" value="ABC_TRANSPORTER_2"/>
    <property type="match status" value="1"/>
</dbReference>
<dbReference type="PANTHER" id="PTHR48041:SF139">
    <property type="entry name" value="PROTEIN SCARLET"/>
    <property type="match status" value="1"/>
</dbReference>
<evidence type="ECO:0000259" key="10">
    <source>
        <dbReference type="PROSITE" id="PS50893"/>
    </source>
</evidence>
<dbReference type="SUPFAM" id="SSF52540">
    <property type="entry name" value="P-loop containing nucleoside triphosphate hydrolases"/>
    <property type="match status" value="1"/>
</dbReference>
<dbReference type="Gene3D" id="3.40.50.300">
    <property type="entry name" value="P-loop containing nucleotide triphosphate hydrolases"/>
    <property type="match status" value="1"/>
</dbReference>
<dbReference type="InterPro" id="IPR050352">
    <property type="entry name" value="ABCG_transporters"/>
</dbReference>
<evidence type="ECO:0000256" key="6">
    <source>
        <dbReference type="ARBA" id="ARBA00022989"/>
    </source>
</evidence>
<dbReference type="OrthoDB" id="9804819at2"/>
<feature type="region of interest" description="Disordered" evidence="8">
    <location>
        <begin position="1"/>
        <end position="54"/>
    </location>
</feature>
<dbReference type="SMART" id="SM00382">
    <property type="entry name" value="AAA"/>
    <property type="match status" value="1"/>
</dbReference>
<dbReference type="GO" id="GO:0140359">
    <property type="term" value="F:ABC-type transporter activity"/>
    <property type="evidence" value="ECO:0007669"/>
    <property type="project" value="InterPro"/>
</dbReference>
<evidence type="ECO:0000256" key="4">
    <source>
        <dbReference type="ARBA" id="ARBA00022741"/>
    </source>
</evidence>
<dbReference type="Pfam" id="PF01061">
    <property type="entry name" value="ABC2_membrane"/>
    <property type="match status" value="1"/>
</dbReference>
<feature type="transmembrane region" description="Helical" evidence="9">
    <location>
        <begin position="431"/>
        <end position="454"/>
    </location>
</feature>
<protein>
    <submittedName>
        <fullName evidence="11">ABC-type multidrug transport system, ATPase component</fullName>
    </submittedName>
</protein>
<reference evidence="12" key="1">
    <citation type="submission" date="2016-10" db="EMBL/GenBank/DDBJ databases">
        <authorList>
            <person name="Varghese N."/>
            <person name="Submissions S."/>
        </authorList>
    </citation>
    <scope>NUCLEOTIDE SEQUENCE [LARGE SCALE GENOMIC DNA]</scope>
    <source>
        <strain evidence="12">DSM 44498</strain>
    </source>
</reference>
<evidence type="ECO:0000256" key="1">
    <source>
        <dbReference type="ARBA" id="ARBA00004141"/>
    </source>
</evidence>
<dbReference type="PROSITE" id="PS00211">
    <property type="entry name" value="ABC_TRANSPORTER_1"/>
    <property type="match status" value="1"/>
</dbReference>
<evidence type="ECO:0000256" key="9">
    <source>
        <dbReference type="SAM" id="Phobius"/>
    </source>
</evidence>
<evidence type="ECO:0000256" key="7">
    <source>
        <dbReference type="ARBA" id="ARBA00023136"/>
    </source>
</evidence>
<keyword evidence="12" id="KW-1185">Reference proteome</keyword>
<evidence type="ECO:0000256" key="5">
    <source>
        <dbReference type="ARBA" id="ARBA00022840"/>
    </source>
</evidence>
<evidence type="ECO:0000256" key="8">
    <source>
        <dbReference type="SAM" id="MobiDB-lite"/>
    </source>
</evidence>
<organism evidence="11 12">
    <name type="scientific">Rhodococcus koreensis</name>
    <dbReference type="NCBI Taxonomy" id="99653"/>
    <lineage>
        <taxon>Bacteria</taxon>
        <taxon>Bacillati</taxon>
        <taxon>Actinomycetota</taxon>
        <taxon>Actinomycetes</taxon>
        <taxon>Mycobacteriales</taxon>
        <taxon>Nocardiaceae</taxon>
        <taxon>Rhodococcus</taxon>
    </lineage>
</organism>
<keyword evidence="2" id="KW-0813">Transport</keyword>
<proteinExistence type="predicted"/>
<feature type="compositionally biased region" description="Polar residues" evidence="8">
    <location>
        <begin position="23"/>
        <end position="32"/>
    </location>
</feature>
<dbReference type="GO" id="GO:0016887">
    <property type="term" value="F:ATP hydrolysis activity"/>
    <property type="evidence" value="ECO:0007669"/>
    <property type="project" value="InterPro"/>
</dbReference>
<evidence type="ECO:0000256" key="3">
    <source>
        <dbReference type="ARBA" id="ARBA00022692"/>
    </source>
</evidence>
<dbReference type="InterPro" id="IPR017871">
    <property type="entry name" value="ABC_transporter-like_CS"/>
</dbReference>
<dbReference type="GO" id="GO:0005524">
    <property type="term" value="F:ATP binding"/>
    <property type="evidence" value="ECO:0007669"/>
    <property type="project" value="UniProtKB-KW"/>
</dbReference>
<dbReference type="AlphaFoldDB" id="A0A1H4MUA8"/>
<dbReference type="InterPro" id="IPR013525">
    <property type="entry name" value="ABC2_TM"/>
</dbReference>
<keyword evidence="3 9" id="KW-0812">Transmembrane</keyword>
<keyword evidence="5" id="KW-0067">ATP-binding</keyword>
<feature type="compositionally biased region" description="Basic and acidic residues" evidence="8">
    <location>
        <begin position="7"/>
        <end position="22"/>
    </location>
</feature>
<accession>A0A1H4MUA8</accession>
<dbReference type="InterPro" id="IPR003593">
    <property type="entry name" value="AAA+_ATPase"/>
</dbReference>
<feature type="domain" description="ABC transporter" evidence="10">
    <location>
        <begin position="56"/>
        <end position="288"/>
    </location>
</feature>
<dbReference type="Proteomes" id="UP000183561">
    <property type="component" value="Unassembled WGS sequence"/>
</dbReference>
<evidence type="ECO:0000313" key="11">
    <source>
        <dbReference type="EMBL" id="SEB86533.1"/>
    </source>
</evidence>
<gene>
    <name evidence="11" type="ORF">SAMN04490239_1969</name>
</gene>
<name>A0A1H4MUA8_9NOCA</name>
<feature type="transmembrane region" description="Helical" evidence="9">
    <location>
        <begin position="575"/>
        <end position="594"/>
    </location>
</feature>
<sequence>MRRRNRRTDDQGMTKRVQESRKSPVTTESTFEPPTVGRVGTCLSDHAPEAADGGRVDAVDVSRSVGGRQILQELSLSVEPGELVAIAGGSGAGKSTLLEILAGLQPPSAGEVRHDGVVRGARVGADSRIGYVPQDDIIHLEMPLRRTLRYAARLRLPAGTSAAEADRIVDETMQDLDLADRAEVPVRALSGGQRKRASIAVELLTRPRLFFLDEPTSGLDPSTAADVMRLLHRLSRRGVTVVLTTHEPAGIDRCDRVVFLARDGHLAFTGSPTEARRYFGVKDLAEVYDRLAREHTPQIWAERFADSGENSDARPGSAPPPLPATRSDVKRTGMVQQWWLLTRRNVDVLLRNRLTLAVLLGSPVLVTAMMATLFQRGAFDPRSAADLGPAQIVFWIAFAGFFFGLTYGLLQIVGEMAVFRQERLAGLSVSAYVASKVTALLPVLAGVSGLLLGVLRALGRLPAVGWHVYAFLFVTIVIEATSALVLGLLASAAVSNAAQAALALPMLCFPQVLFGGAIVPVDEMAVPGRLMSLGLSNRHAFEALGRDLDLDRYSATVPAMSAYGDTFRGGTGGSLLALASFAVGLTLATVWVLDRRSRPGASRR</sequence>
<keyword evidence="4" id="KW-0547">Nucleotide-binding</keyword>
<feature type="transmembrane region" description="Helical" evidence="9">
    <location>
        <begin position="466"/>
        <end position="489"/>
    </location>
</feature>
<comment type="subcellular location">
    <subcellularLocation>
        <location evidence="1">Membrane</location>
        <topology evidence="1">Multi-pass membrane protein</topology>
    </subcellularLocation>
</comment>
<dbReference type="GO" id="GO:0016020">
    <property type="term" value="C:membrane"/>
    <property type="evidence" value="ECO:0007669"/>
    <property type="project" value="UniProtKB-SubCell"/>
</dbReference>
<feature type="transmembrane region" description="Helical" evidence="9">
    <location>
        <begin position="501"/>
        <end position="521"/>
    </location>
</feature>
<feature type="transmembrane region" description="Helical" evidence="9">
    <location>
        <begin position="392"/>
        <end position="410"/>
    </location>
</feature>
<feature type="transmembrane region" description="Helical" evidence="9">
    <location>
        <begin position="354"/>
        <end position="372"/>
    </location>
</feature>
<dbReference type="InterPro" id="IPR003439">
    <property type="entry name" value="ABC_transporter-like_ATP-bd"/>
</dbReference>
<dbReference type="Pfam" id="PF00005">
    <property type="entry name" value="ABC_tran"/>
    <property type="match status" value="1"/>
</dbReference>
<dbReference type="EMBL" id="FNSV01000005">
    <property type="protein sequence ID" value="SEB86533.1"/>
    <property type="molecule type" value="Genomic_DNA"/>
</dbReference>
<keyword evidence="6 9" id="KW-1133">Transmembrane helix</keyword>
<keyword evidence="7 9" id="KW-0472">Membrane</keyword>
<dbReference type="PANTHER" id="PTHR48041">
    <property type="entry name" value="ABC TRANSPORTER G FAMILY MEMBER 28"/>
    <property type="match status" value="1"/>
</dbReference>
<evidence type="ECO:0000313" key="12">
    <source>
        <dbReference type="Proteomes" id="UP000183561"/>
    </source>
</evidence>
<dbReference type="InterPro" id="IPR027417">
    <property type="entry name" value="P-loop_NTPase"/>
</dbReference>
<evidence type="ECO:0000256" key="2">
    <source>
        <dbReference type="ARBA" id="ARBA00022448"/>
    </source>
</evidence>